<sequence length="338" mass="37225">MKSKDSQVGNTMLKSILPTYTPKELCIKLGSKKWIMGYNRIFAIVDPTSQKVMYIEDYGPQNGFFIEGWRALHFLSTSSIVEKSYREGSITICIIKQGKAKLNLLPSFAPIGIEECKVINNKVMITFAGFGGGGVSASFSRGMAEGVEKVQVIQQGGGNKLGIGKIVLPAKKIILIGVDDTDNDNEGATYALVHNISVDIAGKLGVFYATHNNIQLFPYNPYKTKNCMATVVSFIYDKDSQGEEIVKEFTRLLKKHTVSDQTGIAVFEGFSLPRRLVDFSTSLKFHMLNDMSELKRICAETRVRLYPITGEKGLIGATAALGFFDKPDFGAKLPNQCC</sequence>
<name>A0A1F5JD13_9BACT</name>
<dbReference type="Gene3D" id="3.30.70.2200">
    <property type="match status" value="1"/>
</dbReference>
<dbReference type="PANTHER" id="PTHR40705">
    <property type="entry name" value="TRNA(ILE2) 2-AGMATINYLCYTIDINE SYNTHETASE TIAS"/>
    <property type="match status" value="1"/>
</dbReference>
<protein>
    <recommendedName>
        <fullName evidence="3">DUF1743 domain-containing protein</fullName>
    </recommendedName>
</protein>
<proteinExistence type="predicted"/>
<comment type="caution">
    <text evidence="1">The sequence shown here is derived from an EMBL/GenBank/DDBJ whole genome shotgun (WGS) entry which is preliminary data.</text>
</comment>
<dbReference type="InterPro" id="IPR017674">
    <property type="entry name" value="Methan_mark_11"/>
</dbReference>
<reference evidence="1 2" key="1">
    <citation type="journal article" date="2016" name="Nat. Commun.">
        <title>Thousands of microbial genomes shed light on interconnected biogeochemical processes in an aquifer system.</title>
        <authorList>
            <person name="Anantharaman K."/>
            <person name="Brown C.T."/>
            <person name="Hug L.A."/>
            <person name="Sharon I."/>
            <person name="Castelle C.J."/>
            <person name="Probst A.J."/>
            <person name="Thomas B.C."/>
            <person name="Singh A."/>
            <person name="Wilkins M.J."/>
            <person name="Karaoz U."/>
            <person name="Brodie E.L."/>
            <person name="Williams K.H."/>
            <person name="Hubbard S.S."/>
            <person name="Banfield J.F."/>
        </authorList>
    </citation>
    <scope>NUCLEOTIDE SEQUENCE [LARGE SCALE GENOMIC DNA]</scope>
</reference>
<evidence type="ECO:0008006" key="3">
    <source>
        <dbReference type="Google" id="ProtNLM"/>
    </source>
</evidence>
<dbReference type="NCBIfam" id="TIGR03280">
    <property type="entry name" value="methan_mark_11"/>
    <property type="match status" value="1"/>
</dbReference>
<dbReference type="Proteomes" id="UP000177042">
    <property type="component" value="Unassembled WGS sequence"/>
</dbReference>
<evidence type="ECO:0000313" key="1">
    <source>
        <dbReference type="EMBL" id="OGE26410.1"/>
    </source>
</evidence>
<dbReference type="AlphaFoldDB" id="A0A1F5JD13"/>
<gene>
    <name evidence="1" type="ORF">A3C26_01625</name>
</gene>
<dbReference type="PANTHER" id="PTHR40705:SF2">
    <property type="entry name" value="DUF1743 DOMAIN-CONTAINING PROTEIN"/>
    <property type="match status" value="1"/>
</dbReference>
<accession>A0A1F5JD13</accession>
<evidence type="ECO:0000313" key="2">
    <source>
        <dbReference type="Proteomes" id="UP000177042"/>
    </source>
</evidence>
<organism evidence="1 2">
    <name type="scientific">Candidatus Daviesbacteria bacterium RIFCSPHIGHO2_02_FULL_39_12</name>
    <dbReference type="NCBI Taxonomy" id="1797770"/>
    <lineage>
        <taxon>Bacteria</taxon>
        <taxon>Candidatus Daviesiibacteriota</taxon>
    </lineage>
</organism>
<dbReference type="EMBL" id="MFCX01000011">
    <property type="protein sequence ID" value="OGE26410.1"/>
    <property type="molecule type" value="Genomic_DNA"/>
</dbReference>